<proteinExistence type="predicted"/>
<evidence type="ECO:0000313" key="1">
    <source>
        <dbReference type="EMBL" id="MDO6421343.1"/>
    </source>
</evidence>
<organism evidence="1 2">
    <name type="scientific">Saccharophagus degradans</name>
    <dbReference type="NCBI Taxonomy" id="86304"/>
    <lineage>
        <taxon>Bacteria</taxon>
        <taxon>Pseudomonadati</taxon>
        <taxon>Pseudomonadota</taxon>
        <taxon>Gammaproteobacteria</taxon>
        <taxon>Cellvibrionales</taxon>
        <taxon>Cellvibrionaceae</taxon>
        <taxon>Saccharophagus</taxon>
    </lineage>
</organism>
<sequence>MDYLVKDLVSTDKLYEWGAVCSEVKGKERSKAYNLAVPLWLERMVNEGKILLNPAIIKELKSLNWRPTDLHKKMIWASIVCKLDAKVQKEEKARIRTLIQKKYGNDWWEEVYSRAGKVWPAWDRYRKNVLSMGPGAQMLAMHSTVFGEAMLHELDSVLNMVPKT</sequence>
<dbReference type="AlphaFoldDB" id="A0AAW7X312"/>
<accession>A0AAW7X312</accession>
<dbReference type="RefSeq" id="WP_162926273.1">
    <property type="nucleotide sequence ID" value="NZ_JAUOPB010000001.1"/>
</dbReference>
<name>A0AAW7X312_9GAMM</name>
<dbReference type="Proteomes" id="UP001169760">
    <property type="component" value="Unassembled WGS sequence"/>
</dbReference>
<evidence type="ECO:0000313" key="2">
    <source>
        <dbReference type="Proteomes" id="UP001169760"/>
    </source>
</evidence>
<dbReference type="EMBL" id="JAUOPB010000001">
    <property type="protein sequence ID" value="MDO6421343.1"/>
    <property type="molecule type" value="Genomic_DNA"/>
</dbReference>
<gene>
    <name evidence="1" type="ORF">Q4521_02550</name>
</gene>
<comment type="caution">
    <text evidence="1">The sequence shown here is derived from an EMBL/GenBank/DDBJ whole genome shotgun (WGS) entry which is preliminary data.</text>
</comment>
<protein>
    <submittedName>
        <fullName evidence="1">Uncharacterized protein</fullName>
    </submittedName>
</protein>
<reference evidence="1" key="1">
    <citation type="submission" date="2023-07" db="EMBL/GenBank/DDBJ databases">
        <title>Genome content predicts the carbon catabolic preferences of heterotrophic bacteria.</title>
        <authorList>
            <person name="Gralka M."/>
        </authorList>
    </citation>
    <scope>NUCLEOTIDE SEQUENCE</scope>
    <source>
        <strain evidence="1">I3M17_2</strain>
    </source>
</reference>